<gene>
    <name evidence="1" type="ORF">METZ01_LOCUS373635</name>
</gene>
<dbReference type="EMBL" id="UINC01136178">
    <property type="protein sequence ID" value="SVD20781.1"/>
    <property type="molecule type" value="Genomic_DNA"/>
</dbReference>
<feature type="non-terminal residue" evidence="1">
    <location>
        <position position="46"/>
    </location>
</feature>
<dbReference type="AlphaFoldDB" id="A0A382TH79"/>
<accession>A0A382TH79</accession>
<proteinExistence type="predicted"/>
<evidence type="ECO:0000313" key="1">
    <source>
        <dbReference type="EMBL" id="SVD20781.1"/>
    </source>
</evidence>
<name>A0A382TH79_9ZZZZ</name>
<sequence length="46" mass="5208">MIDKTDYIKNTQKAVYEGMETLLDWGNASIDNSFSMYEQGIAAQES</sequence>
<protein>
    <submittedName>
        <fullName evidence="1">Uncharacterized protein</fullName>
    </submittedName>
</protein>
<reference evidence="1" key="1">
    <citation type="submission" date="2018-05" db="EMBL/GenBank/DDBJ databases">
        <authorList>
            <person name="Lanie J.A."/>
            <person name="Ng W.-L."/>
            <person name="Kazmierczak K.M."/>
            <person name="Andrzejewski T.M."/>
            <person name="Davidsen T.M."/>
            <person name="Wayne K.J."/>
            <person name="Tettelin H."/>
            <person name="Glass J.I."/>
            <person name="Rusch D."/>
            <person name="Podicherti R."/>
            <person name="Tsui H.-C.T."/>
            <person name="Winkler M.E."/>
        </authorList>
    </citation>
    <scope>NUCLEOTIDE SEQUENCE</scope>
</reference>
<organism evidence="1">
    <name type="scientific">marine metagenome</name>
    <dbReference type="NCBI Taxonomy" id="408172"/>
    <lineage>
        <taxon>unclassified sequences</taxon>
        <taxon>metagenomes</taxon>
        <taxon>ecological metagenomes</taxon>
    </lineage>
</organism>